<reference evidence="2" key="1">
    <citation type="submission" date="2020-11" db="EMBL/GenBank/DDBJ databases">
        <title>Gallibacterium anatis 1637, full genome, WGS.</title>
        <authorList>
            <person name="Laishevtcev A.I."/>
            <person name="Yakimova E.A."/>
            <person name="Petkovich D."/>
            <person name="Stepanova T.V."/>
            <person name="Kalendr R.S."/>
            <person name="Rubalsky E.O."/>
            <person name="Zulkarneev E.R."/>
            <person name="Aleshkin A.V."/>
        </authorList>
    </citation>
    <scope>NUCLEOTIDE SEQUENCE</scope>
    <source>
        <strain evidence="2">1637</strain>
    </source>
</reference>
<evidence type="ECO:0000313" key="2">
    <source>
        <dbReference type="EMBL" id="MBF4102383.1"/>
    </source>
</evidence>
<organism evidence="2">
    <name type="scientific">Gallibacterium anatis</name>
    <dbReference type="NCBI Taxonomy" id="750"/>
    <lineage>
        <taxon>Bacteria</taxon>
        <taxon>Pseudomonadati</taxon>
        <taxon>Pseudomonadota</taxon>
        <taxon>Gammaproteobacteria</taxon>
        <taxon>Pasteurellales</taxon>
        <taxon>Pasteurellaceae</taxon>
        <taxon>Gallibacterium</taxon>
    </lineage>
</organism>
<feature type="transmembrane region" description="Helical" evidence="1">
    <location>
        <begin position="20"/>
        <end position="40"/>
    </location>
</feature>
<evidence type="ECO:0000256" key="1">
    <source>
        <dbReference type="SAM" id="Phobius"/>
    </source>
</evidence>
<sequence length="48" mass="5150">MGLTASNLSFSASCCSLSLGRFFNASSAFVFASFIVILLLQGQRFLLL</sequence>
<gene>
    <name evidence="2" type="ORF">INT80_04185</name>
</gene>
<protein>
    <submittedName>
        <fullName evidence="2">Uncharacterized protein</fullName>
    </submittedName>
</protein>
<keyword evidence="1" id="KW-0472">Membrane</keyword>
<proteinExistence type="predicted"/>
<comment type="caution">
    <text evidence="2">The sequence shown here is derived from an EMBL/GenBank/DDBJ whole genome shotgun (WGS) entry which is preliminary data.</text>
</comment>
<keyword evidence="1" id="KW-1133">Transmembrane helix</keyword>
<name>A0A930YA92_9PAST</name>
<keyword evidence="1" id="KW-0812">Transmembrane</keyword>
<dbReference type="AlphaFoldDB" id="A0A930YA92"/>
<dbReference type="EMBL" id="JADION010000009">
    <property type="protein sequence ID" value="MBF4102383.1"/>
    <property type="molecule type" value="Genomic_DNA"/>
</dbReference>
<accession>A0A930YA92</accession>